<feature type="compositionally biased region" description="Polar residues" evidence="5">
    <location>
        <begin position="855"/>
        <end position="866"/>
    </location>
</feature>
<evidence type="ECO:0000256" key="4">
    <source>
        <dbReference type="ARBA" id="ARBA00023136"/>
    </source>
</evidence>
<reference evidence="8 9" key="1">
    <citation type="journal article" date="2011" name="J. Gen. Appl. Microbiol.">
        <title>Draft genome sequencing of the enigmatic yeast Saitoella complicata.</title>
        <authorList>
            <person name="Nishida H."/>
            <person name="Hamamoto M."/>
            <person name="Sugiyama J."/>
        </authorList>
    </citation>
    <scope>NUCLEOTIDE SEQUENCE [LARGE SCALE GENOMIC DNA]</scope>
    <source>
        <strain evidence="8 9">NRRL Y-17804</strain>
    </source>
</reference>
<gene>
    <name evidence="8" type="ORF">G7K_3002-t1</name>
</gene>
<feature type="transmembrane region" description="Helical" evidence="6">
    <location>
        <begin position="256"/>
        <end position="279"/>
    </location>
</feature>
<evidence type="ECO:0000313" key="9">
    <source>
        <dbReference type="Proteomes" id="UP000033140"/>
    </source>
</evidence>
<dbReference type="Proteomes" id="UP000033140">
    <property type="component" value="Unassembled WGS sequence"/>
</dbReference>
<dbReference type="Pfam" id="PF01740">
    <property type="entry name" value="STAS"/>
    <property type="match status" value="1"/>
</dbReference>
<name>A0A0E9NGL1_SAICN</name>
<dbReference type="InterPro" id="IPR001902">
    <property type="entry name" value="SLC26A/SulP_fam"/>
</dbReference>
<feature type="transmembrane region" description="Helical" evidence="6">
    <location>
        <begin position="387"/>
        <end position="409"/>
    </location>
</feature>
<dbReference type="PROSITE" id="PS50801">
    <property type="entry name" value="STAS"/>
    <property type="match status" value="1"/>
</dbReference>
<dbReference type="AlphaFoldDB" id="A0A0E9NGL1"/>
<feature type="transmembrane region" description="Helical" evidence="6">
    <location>
        <begin position="448"/>
        <end position="475"/>
    </location>
</feature>
<feature type="region of interest" description="Disordered" evidence="5">
    <location>
        <begin position="807"/>
        <end position="885"/>
    </location>
</feature>
<keyword evidence="9" id="KW-1185">Reference proteome</keyword>
<comment type="subcellular location">
    <subcellularLocation>
        <location evidence="1">Membrane</location>
        <topology evidence="1">Multi-pass membrane protein</topology>
    </subcellularLocation>
</comment>
<dbReference type="Pfam" id="PF00916">
    <property type="entry name" value="Sulfate_transp"/>
    <property type="match status" value="1"/>
</dbReference>
<dbReference type="CDD" id="cd07042">
    <property type="entry name" value="STAS_SulP_like_sulfate_transporter"/>
    <property type="match status" value="1"/>
</dbReference>
<comment type="caution">
    <text evidence="8">The sequence shown here is derived from an EMBL/GenBank/DDBJ whole genome shotgun (WGS) entry which is preliminary data.</text>
</comment>
<evidence type="ECO:0000256" key="1">
    <source>
        <dbReference type="ARBA" id="ARBA00004141"/>
    </source>
</evidence>
<evidence type="ECO:0000313" key="8">
    <source>
        <dbReference type="EMBL" id="GAO48836.1"/>
    </source>
</evidence>
<reference evidence="8 9" key="3">
    <citation type="journal article" date="2015" name="Genome Announc.">
        <title>Draft Genome Sequence of the Archiascomycetous Yeast Saitoella complicata.</title>
        <authorList>
            <person name="Yamauchi K."/>
            <person name="Kondo S."/>
            <person name="Hamamoto M."/>
            <person name="Takahashi Y."/>
            <person name="Ogura Y."/>
            <person name="Hayashi T."/>
            <person name="Nishida H."/>
        </authorList>
    </citation>
    <scope>NUCLEOTIDE SEQUENCE [LARGE SCALE GENOMIC DNA]</scope>
    <source>
        <strain evidence="8 9">NRRL Y-17804</strain>
    </source>
</reference>
<keyword evidence="2 6" id="KW-0812">Transmembrane</keyword>
<dbReference type="InterPro" id="IPR011547">
    <property type="entry name" value="SLC26A/SulP_dom"/>
</dbReference>
<dbReference type="EMBL" id="BACD03000017">
    <property type="protein sequence ID" value="GAO48836.1"/>
    <property type="molecule type" value="Genomic_DNA"/>
</dbReference>
<dbReference type="SUPFAM" id="SSF52091">
    <property type="entry name" value="SpoIIaa-like"/>
    <property type="match status" value="1"/>
</dbReference>
<feature type="transmembrane region" description="Helical" evidence="6">
    <location>
        <begin position="307"/>
        <end position="329"/>
    </location>
</feature>
<dbReference type="InterPro" id="IPR002645">
    <property type="entry name" value="STAS_dom"/>
</dbReference>
<dbReference type="STRING" id="698492.A0A0E9NGL1"/>
<feature type="transmembrane region" description="Helical" evidence="6">
    <location>
        <begin position="145"/>
        <end position="163"/>
    </location>
</feature>
<dbReference type="GO" id="GO:0055085">
    <property type="term" value="P:transmembrane transport"/>
    <property type="evidence" value="ECO:0007669"/>
    <property type="project" value="InterPro"/>
</dbReference>
<feature type="region of interest" description="Disordered" evidence="5">
    <location>
        <begin position="687"/>
        <end position="706"/>
    </location>
</feature>
<dbReference type="NCBIfam" id="TIGR00815">
    <property type="entry name" value="sulP"/>
    <property type="match status" value="1"/>
</dbReference>
<evidence type="ECO:0000256" key="6">
    <source>
        <dbReference type="SAM" id="Phobius"/>
    </source>
</evidence>
<dbReference type="Gene3D" id="3.30.750.24">
    <property type="entry name" value="STAS domain"/>
    <property type="match status" value="1"/>
</dbReference>
<dbReference type="PANTHER" id="PTHR11814">
    <property type="entry name" value="SULFATE TRANSPORTER"/>
    <property type="match status" value="1"/>
</dbReference>
<evidence type="ECO:0000256" key="5">
    <source>
        <dbReference type="SAM" id="MobiDB-lite"/>
    </source>
</evidence>
<feature type="transmembrane region" description="Helical" evidence="6">
    <location>
        <begin position="230"/>
        <end position="247"/>
    </location>
</feature>
<protein>
    <recommendedName>
        <fullName evidence="7">STAS domain-containing protein</fullName>
    </recommendedName>
</protein>
<proteinExistence type="predicted"/>
<feature type="compositionally biased region" description="Polar residues" evidence="5">
    <location>
        <begin position="687"/>
        <end position="701"/>
    </location>
</feature>
<feature type="transmembrane region" description="Helical" evidence="6">
    <location>
        <begin position="416"/>
        <end position="436"/>
    </location>
</feature>
<feature type="transmembrane region" description="Helical" evidence="6">
    <location>
        <begin position="67"/>
        <end position="89"/>
    </location>
</feature>
<reference evidence="8 9" key="2">
    <citation type="journal article" date="2014" name="J. Gen. Appl. Microbiol.">
        <title>The early diverging ascomycetous budding yeast Saitoella complicata has three histone deacetylases belonging to the Clr6, Hos2, and Rpd3 lineages.</title>
        <authorList>
            <person name="Nishida H."/>
            <person name="Matsumoto T."/>
            <person name="Kondo S."/>
            <person name="Hamamoto M."/>
            <person name="Yoshikawa H."/>
        </authorList>
    </citation>
    <scope>NUCLEOTIDE SEQUENCE [LARGE SCALE GENOMIC DNA]</scope>
    <source>
        <strain evidence="8 9">NRRL Y-17804</strain>
    </source>
</reference>
<organism evidence="8 9">
    <name type="scientific">Saitoella complicata (strain BCRC 22490 / CBS 7301 / JCM 7358 / NBRC 10748 / NRRL Y-17804)</name>
    <dbReference type="NCBI Taxonomy" id="698492"/>
    <lineage>
        <taxon>Eukaryota</taxon>
        <taxon>Fungi</taxon>
        <taxon>Dikarya</taxon>
        <taxon>Ascomycota</taxon>
        <taxon>Taphrinomycotina</taxon>
        <taxon>Taphrinomycotina incertae sedis</taxon>
        <taxon>Saitoella</taxon>
    </lineage>
</organism>
<keyword evidence="4 6" id="KW-0472">Membrane</keyword>
<evidence type="ECO:0000259" key="7">
    <source>
        <dbReference type="PROSITE" id="PS50801"/>
    </source>
</evidence>
<feature type="transmembrane region" description="Helical" evidence="6">
    <location>
        <begin position="95"/>
        <end position="113"/>
    </location>
</feature>
<dbReference type="GO" id="GO:0016020">
    <property type="term" value="C:membrane"/>
    <property type="evidence" value="ECO:0007669"/>
    <property type="project" value="UniProtKB-SubCell"/>
</dbReference>
<accession>A0A0E9NGL1</accession>
<evidence type="ECO:0000256" key="3">
    <source>
        <dbReference type="ARBA" id="ARBA00022989"/>
    </source>
</evidence>
<sequence>MSAFHPVRSAREHWHSLREGVREDPTLQWLSAQTTDALKALPHTAPRWAAARLPIVKWLPRYDYRWLAGDLIAGLTVGLMLVPQSIAYANVATIPVQYGLFSSYVAVILYAFIGTSKDITIGPTAVISLLTAEVIKAMADSGYSAATIAMASAFMVGVYSLGLGMLKLGIILDFFPGGILTGYTSGAALTIGVQQLPKLFGEYHVRSNNKTGTVLHDFFAALPDAHWRDILFSIASITALVSLQWAAKVWGKKNKLIWFVGVARNTFVVIIFTAISYGINKNHRDSPRLSIIKSVPSGLYRPQTPDLSLLGLVAGRSIAVFFAAVLEHVAIAKSFARRDKYQIDQNQELNSIGLVNIIGAFFGSYAVTGSFSRTAVNNASGSKSPLSGLMCAVVVIVSVCAVTPAFYYIPNSTLGAVIFMAVVQLVAGPKVWYQLWRISFWDFLGSQLAFWITLFYSVEIGIAVSVGYSLVVLLWRVARPHLRLLAEAVDDDEDCTMPPIPTGVYVDADSPVFHTKSIQPIPGVMIFRLEESFTFPNSRYIKSQLLKQVFAYTNGVAKDADDSNRLWSDDLEDRIKRMRERAGTLEHGDRLPRLRAVIFDFSAVNNLDSTGLQALFDMRSELADYAGVETFELHFVSVHQNVLRVLELADITAPIDRPEKAPPKVPRLDLDYHNGGNVGSAIVRTISQATHNRTRQTSTPGDNPIRNMDPAPLQAEGLSPIQVVNFHHTDRRSHHTSRSASDSSIQRRLAHCAFLDPSYSKILIHISIPSAVEAVRARLAAIDAAETKANAEESEEDEDDVQAKAIEAGEVPGESPPGAGQKSVGGMSDDTVVTGDDERPWVPTIGEDGVRALTDPSQQVGETGPSQPDVRNHSQQNKALDNNDF</sequence>
<feature type="transmembrane region" description="Helical" evidence="6">
    <location>
        <begin position="170"/>
        <end position="193"/>
    </location>
</feature>
<feature type="compositionally biased region" description="Polar residues" evidence="5">
    <location>
        <begin position="873"/>
        <end position="885"/>
    </location>
</feature>
<feature type="domain" description="STAS" evidence="7">
    <location>
        <begin position="514"/>
        <end position="651"/>
    </location>
</feature>
<keyword evidence="3 6" id="KW-1133">Transmembrane helix</keyword>
<feature type="transmembrane region" description="Helical" evidence="6">
    <location>
        <begin position="349"/>
        <end position="367"/>
    </location>
</feature>
<evidence type="ECO:0000256" key="2">
    <source>
        <dbReference type="ARBA" id="ARBA00022692"/>
    </source>
</evidence>
<dbReference type="InterPro" id="IPR036513">
    <property type="entry name" value="STAS_dom_sf"/>
</dbReference>